<feature type="domain" description="Histidine kinase/HSP90-like ATPase" evidence="2">
    <location>
        <begin position="17"/>
        <end position="125"/>
    </location>
</feature>
<keyword evidence="3" id="KW-0547">Nucleotide-binding</keyword>
<keyword evidence="4" id="KW-1185">Reference proteome</keyword>
<evidence type="ECO:0000313" key="4">
    <source>
        <dbReference type="Proteomes" id="UP001551482"/>
    </source>
</evidence>
<dbReference type="EMBL" id="JBEZFP010000189">
    <property type="protein sequence ID" value="MEU8139636.1"/>
    <property type="molecule type" value="Genomic_DNA"/>
</dbReference>
<dbReference type="RefSeq" id="WP_358363857.1">
    <property type="nucleotide sequence ID" value="NZ_JBEZFP010000189.1"/>
</dbReference>
<dbReference type="GO" id="GO:0005524">
    <property type="term" value="F:ATP binding"/>
    <property type="evidence" value="ECO:0007669"/>
    <property type="project" value="UniProtKB-KW"/>
</dbReference>
<evidence type="ECO:0000313" key="3">
    <source>
        <dbReference type="EMBL" id="MEU8139636.1"/>
    </source>
</evidence>
<keyword evidence="1" id="KW-0723">Serine/threonine-protein kinase</keyword>
<keyword evidence="1" id="KW-0808">Transferase</keyword>
<gene>
    <name evidence="3" type="ORF">AB0C36_39850</name>
</gene>
<dbReference type="Gene3D" id="3.30.565.10">
    <property type="entry name" value="Histidine kinase-like ATPase, C-terminal domain"/>
    <property type="match status" value="1"/>
</dbReference>
<keyword evidence="1" id="KW-0418">Kinase</keyword>
<keyword evidence="3" id="KW-0067">ATP-binding</keyword>
<sequence>MAHLQSLVLELGESTGAVHRARERARDFLDHVPGPAPAADTIRDVVMVVGELVANAYRHATGPRRLILAADPETVTVAVEDGRPDGLTPLPVAPPSGGFGLLVIRRLSRVVDVHPLPGGKRVTAIIPRRPNSA</sequence>
<evidence type="ECO:0000259" key="2">
    <source>
        <dbReference type="Pfam" id="PF13581"/>
    </source>
</evidence>
<dbReference type="InterPro" id="IPR050267">
    <property type="entry name" value="Anti-sigma-factor_SerPK"/>
</dbReference>
<name>A0ABV3DV56_9ACTN</name>
<accession>A0ABV3DV56</accession>
<dbReference type="InterPro" id="IPR036890">
    <property type="entry name" value="HATPase_C_sf"/>
</dbReference>
<dbReference type="CDD" id="cd16936">
    <property type="entry name" value="HATPase_RsbW-like"/>
    <property type="match status" value="1"/>
</dbReference>
<dbReference type="Proteomes" id="UP001551482">
    <property type="component" value="Unassembled WGS sequence"/>
</dbReference>
<dbReference type="PANTHER" id="PTHR35526:SF3">
    <property type="entry name" value="ANTI-SIGMA-F FACTOR RSBW"/>
    <property type="match status" value="1"/>
</dbReference>
<evidence type="ECO:0000256" key="1">
    <source>
        <dbReference type="ARBA" id="ARBA00022527"/>
    </source>
</evidence>
<reference evidence="3 4" key="1">
    <citation type="submission" date="2024-06" db="EMBL/GenBank/DDBJ databases">
        <title>The Natural Products Discovery Center: Release of the First 8490 Sequenced Strains for Exploring Actinobacteria Biosynthetic Diversity.</title>
        <authorList>
            <person name="Kalkreuter E."/>
            <person name="Kautsar S.A."/>
            <person name="Yang D."/>
            <person name="Bader C.D."/>
            <person name="Teijaro C.N."/>
            <person name="Fluegel L."/>
            <person name="Davis C.M."/>
            <person name="Simpson J.R."/>
            <person name="Lauterbach L."/>
            <person name="Steele A.D."/>
            <person name="Gui C."/>
            <person name="Meng S."/>
            <person name="Li G."/>
            <person name="Viehrig K."/>
            <person name="Ye F."/>
            <person name="Su P."/>
            <person name="Kiefer A.F."/>
            <person name="Nichols A."/>
            <person name="Cepeda A.J."/>
            <person name="Yan W."/>
            <person name="Fan B."/>
            <person name="Jiang Y."/>
            <person name="Adhikari A."/>
            <person name="Zheng C.-J."/>
            <person name="Schuster L."/>
            <person name="Cowan T.M."/>
            <person name="Smanski M.J."/>
            <person name="Chevrette M.G."/>
            <person name="De Carvalho L.P.S."/>
            <person name="Shen B."/>
        </authorList>
    </citation>
    <scope>NUCLEOTIDE SEQUENCE [LARGE SCALE GENOMIC DNA]</scope>
    <source>
        <strain evidence="3 4">NPDC048946</strain>
    </source>
</reference>
<proteinExistence type="predicted"/>
<dbReference type="Pfam" id="PF13581">
    <property type="entry name" value="HATPase_c_2"/>
    <property type="match status" value="1"/>
</dbReference>
<protein>
    <submittedName>
        <fullName evidence="3">ATP-binding protein</fullName>
    </submittedName>
</protein>
<dbReference type="SUPFAM" id="SSF55874">
    <property type="entry name" value="ATPase domain of HSP90 chaperone/DNA topoisomerase II/histidine kinase"/>
    <property type="match status" value="1"/>
</dbReference>
<organism evidence="3 4">
    <name type="scientific">Streptodolium elevatio</name>
    <dbReference type="NCBI Taxonomy" id="3157996"/>
    <lineage>
        <taxon>Bacteria</taxon>
        <taxon>Bacillati</taxon>
        <taxon>Actinomycetota</taxon>
        <taxon>Actinomycetes</taxon>
        <taxon>Kitasatosporales</taxon>
        <taxon>Streptomycetaceae</taxon>
        <taxon>Streptodolium</taxon>
    </lineage>
</organism>
<dbReference type="PANTHER" id="PTHR35526">
    <property type="entry name" value="ANTI-SIGMA-F FACTOR RSBW-RELATED"/>
    <property type="match status" value="1"/>
</dbReference>
<comment type="caution">
    <text evidence="3">The sequence shown here is derived from an EMBL/GenBank/DDBJ whole genome shotgun (WGS) entry which is preliminary data.</text>
</comment>
<dbReference type="InterPro" id="IPR003594">
    <property type="entry name" value="HATPase_dom"/>
</dbReference>